<dbReference type="InterPro" id="IPR007267">
    <property type="entry name" value="GtrA_DPMS_TM"/>
</dbReference>
<keyword evidence="3 6" id="KW-0812">Transmembrane</keyword>
<evidence type="ECO:0000313" key="8">
    <source>
        <dbReference type="EMBL" id="RRJ25427.1"/>
    </source>
</evidence>
<evidence type="ECO:0000256" key="3">
    <source>
        <dbReference type="ARBA" id="ARBA00022692"/>
    </source>
</evidence>
<dbReference type="Pfam" id="PF04138">
    <property type="entry name" value="GtrA_DPMS_TM"/>
    <property type="match status" value="1"/>
</dbReference>
<evidence type="ECO:0000256" key="6">
    <source>
        <dbReference type="SAM" id="Phobius"/>
    </source>
</evidence>
<comment type="subcellular location">
    <subcellularLocation>
        <location evidence="1">Membrane</location>
        <topology evidence="1">Multi-pass membrane protein</topology>
    </subcellularLocation>
</comment>
<dbReference type="GO" id="GO:0005886">
    <property type="term" value="C:plasma membrane"/>
    <property type="evidence" value="ECO:0007669"/>
    <property type="project" value="TreeGrafter"/>
</dbReference>
<feature type="transmembrane region" description="Helical" evidence="6">
    <location>
        <begin position="40"/>
        <end position="59"/>
    </location>
</feature>
<evidence type="ECO:0000256" key="1">
    <source>
        <dbReference type="ARBA" id="ARBA00004141"/>
    </source>
</evidence>
<feature type="transmembrane region" description="Helical" evidence="6">
    <location>
        <begin position="114"/>
        <end position="133"/>
    </location>
</feature>
<evidence type="ECO:0000259" key="7">
    <source>
        <dbReference type="Pfam" id="PF04138"/>
    </source>
</evidence>
<comment type="similarity">
    <text evidence="2">Belongs to the GtrA family.</text>
</comment>
<protein>
    <submittedName>
        <fullName evidence="8">GtrA family protein</fullName>
    </submittedName>
</protein>
<dbReference type="PANTHER" id="PTHR38459">
    <property type="entry name" value="PROPHAGE BACTOPRENOL-LINKED GLUCOSE TRANSLOCASE HOMOLOG"/>
    <property type="match status" value="1"/>
</dbReference>
<dbReference type="OrthoDB" id="361483at2"/>
<feature type="transmembrane region" description="Helical" evidence="6">
    <location>
        <begin position="80"/>
        <end position="102"/>
    </location>
</feature>
<reference evidence="8 9" key="1">
    <citation type="submission" date="2018-11" db="EMBL/GenBank/DDBJ databases">
        <title>Genome sequencing of Lachnoanaerobaculum sp. KCOM 2030 (= ChDC B114).</title>
        <authorList>
            <person name="Kook J.-K."/>
            <person name="Park S.-N."/>
            <person name="Lim Y.K."/>
        </authorList>
    </citation>
    <scope>NUCLEOTIDE SEQUENCE [LARGE SCALE GENOMIC DNA]</scope>
    <source>
        <strain evidence="8 9">KCOM 2030</strain>
    </source>
</reference>
<dbReference type="InterPro" id="IPR051401">
    <property type="entry name" value="GtrA_CellWall_Glycosyl"/>
</dbReference>
<evidence type="ECO:0000313" key="9">
    <source>
        <dbReference type="Proteomes" id="UP000272490"/>
    </source>
</evidence>
<keyword evidence="5 6" id="KW-0472">Membrane</keyword>
<keyword evidence="4 6" id="KW-1133">Transmembrane helix</keyword>
<feature type="domain" description="GtrA/DPMS transmembrane" evidence="7">
    <location>
        <begin position="15"/>
        <end position="133"/>
    </location>
</feature>
<evidence type="ECO:0000256" key="2">
    <source>
        <dbReference type="ARBA" id="ARBA00009399"/>
    </source>
</evidence>
<dbReference type="PANTHER" id="PTHR38459:SF5">
    <property type="entry name" value="CELL WALL TEICHOIC ACID GLYCOSYLATION PROTEIN GTCA"/>
    <property type="match status" value="1"/>
</dbReference>
<dbReference type="Proteomes" id="UP000272490">
    <property type="component" value="Unassembled WGS sequence"/>
</dbReference>
<evidence type="ECO:0000256" key="4">
    <source>
        <dbReference type="ARBA" id="ARBA00022989"/>
    </source>
</evidence>
<dbReference type="GO" id="GO:0000271">
    <property type="term" value="P:polysaccharide biosynthetic process"/>
    <property type="evidence" value="ECO:0007669"/>
    <property type="project" value="InterPro"/>
</dbReference>
<gene>
    <name evidence="8" type="ORF">EHV10_07205</name>
</gene>
<dbReference type="EMBL" id="RRCO01000003">
    <property type="protein sequence ID" value="RRJ25427.1"/>
    <property type="molecule type" value="Genomic_DNA"/>
</dbReference>
<proteinExistence type="inferred from homology"/>
<keyword evidence="9" id="KW-1185">Reference proteome</keyword>
<organism evidence="8 9">
    <name type="scientific">Lachnoanaerobaculum gingivalis</name>
    <dbReference type="NCBI Taxonomy" id="2490855"/>
    <lineage>
        <taxon>Bacteria</taxon>
        <taxon>Bacillati</taxon>
        <taxon>Bacillota</taxon>
        <taxon>Clostridia</taxon>
        <taxon>Lachnospirales</taxon>
        <taxon>Lachnospiraceae</taxon>
        <taxon>Lachnoanaerobaculum</taxon>
    </lineage>
</organism>
<comment type="caution">
    <text evidence="8">The sequence shown here is derived from an EMBL/GenBank/DDBJ whole genome shotgun (WGS) entry which is preliminary data.</text>
</comment>
<accession>A0A3P3QVY4</accession>
<sequence>MIKNLWLKYKELFFYGVFGVGATAINIVSYRILANTFGKKYFLIANIIAWILAFIFAFITNKLFVFESKSWEAQIAMKEFVGFLSARLATGILDTVLMWLFVSVISLDDTLSKIIINILVIIINYIASKFFIFKKE</sequence>
<dbReference type="RefSeq" id="WP_128674065.1">
    <property type="nucleotide sequence ID" value="NZ_CP124777.1"/>
</dbReference>
<evidence type="ECO:0000256" key="5">
    <source>
        <dbReference type="ARBA" id="ARBA00023136"/>
    </source>
</evidence>
<dbReference type="AlphaFoldDB" id="A0A3P3QVY4"/>
<name>A0A3P3QVY4_9FIRM</name>
<feature type="transmembrane region" description="Helical" evidence="6">
    <location>
        <begin position="12"/>
        <end position="34"/>
    </location>
</feature>